<dbReference type="InParanoid" id="D8LQY6"/>
<sequence length="505" mass="53632">MSSHRDAAAAAPPAGSRDEEDAVPRAGVQWEEDEEEEEEEDGEAMSGVKQSARDIFDRVQGRRWPAMPSFSFGGILGGEAGITDAMNTASGDNGVEEGGPSGGGIVDAWWRSFARSPGGVRRFWMVIGGVLVAVLIAVALNGGGDGDVEGDRSPLSAGTPRHRISGAPGSGGSTSTSGSAEGPGSYAGPSPLRQRLQHVADTALADGITLPMHTTFEALEAKAAIATPPASAASDDPFDPRVLDPRMELPPSHSLVLNKFNTVRNHALIITTEFQSQQEALTEEDFGAWYRVVEELPGVGFYNSAVDAGASQRHKHMQVIPDDALWDYRPAANEAIPVDEPISRLVGSSRDFSRVWRLPTFRFQHAFTLLPSLQELGEEGSGDDDPSRRMAAHLKTRYVELLREVGFDTSSLLAQEPTRTPGDATASTVPVSTLPPYNAVLTPRWLMLVPRSRREWGGIDVNGMGFLGALLVRDKAFAGEGAGVASVREPGALAVLEGVTFGASG</sequence>
<dbReference type="SUPFAM" id="SSF54197">
    <property type="entry name" value="HIT-like"/>
    <property type="match status" value="1"/>
</dbReference>
<dbReference type="GO" id="GO:0005524">
    <property type="term" value="F:ATP binding"/>
    <property type="evidence" value="ECO:0007669"/>
    <property type="project" value="InterPro"/>
</dbReference>
<keyword evidence="6" id="KW-1185">Reference proteome</keyword>
<feature type="domain" description="Ap4A phosphorylase 1/2 N-terminal" evidence="4">
    <location>
        <begin position="247"/>
        <end position="323"/>
    </location>
</feature>
<reference evidence="5 6" key="1">
    <citation type="journal article" date="2010" name="Nature">
        <title>The Ectocarpus genome and the independent evolution of multicellularity in brown algae.</title>
        <authorList>
            <person name="Cock J.M."/>
            <person name="Sterck L."/>
            <person name="Rouze P."/>
            <person name="Scornet D."/>
            <person name="Allen A.E."/>
            <person name="Amoutzias G."/>
            <person name="Anthouard V."/>
            <person name="Artiguenave F."/>
            <person name="Aury J.M."/>
            <person name="Badger J.H."/>
            <person name="Beszteri B."/>
            <person name="Billiau K."/>
            <person name="Bonnet E."/>
            <person name="Bothwell J.H."/>
            <person name="Bowler C."/>
            <person name="Boyen C."/>
            <person name="Brownlee C."/>
            <person name="Carrano C.J."/>
            <person name="Charrier B."/>
            <person name="Cho G.Y."/>
            <person name="Coelho S.M."/>
            <person name="Collen J."/>
            <person name="Corre E."/>
            <person name="Da Silva C."/>
            <person name="Delage L."/>
            <person name="Delaroque N."/>
            <person name="Dittami S.M."/>
            <person name="Doulbeau S."/>
            <person name="Elias M."/>
            <person name="Farnham G."/>
            <person name="Gachon C.M."/>
            <person name="Gschloessl B."/>
            <person name="Heesch S."/>
            <person name="Jabbari K."/>
            <person name="Jubin C."/>
            <person name="Kawai H."/>
            <person name="Kimura K."/>
            <person name="Kloareg B."/>
            <person name="Kupper F.C."/>
            <person name="Lang D."/>
            <person name="Le Bail A."/>
            <person name="Leblanc C."/>
            <person name="Lerouge P."/>
            <person name="Lohr M."/>
            <person name="Lopez P.J."/>
            <person name="Martens C."/>
            <person name="Maumus F."/>
            <person name="Michel G."/>
            <person name="Miranda-Saavedra D."/>
            <person name="Morales J."/>
            <person name="Moreau H."/>
            <person name="Motomura T."/>
            <person name="Nagasato C."/>
            <person name="Napoli C.A."/>
            <person name="Nelson D.R."/>
            <person name="Nyvall-Collen P."/>
            <person name="Peters A.F."/>
            <person name="Pommier C."/>
            <person name="Potin P."/>
            <person name="Poulain J."/>
            <person name="Quesneville H."/>
            <person name="Read B."/>
            <person name="Rensing S.A."/>
            <person name="Ritter A."/>
            <person name="Rousvoal S."/>
            <person name="Samanta M."/>
            <person name="Samson G."/>
            <person name="Schroeder D.C."/>
            <person name="Segurens B."/>
            <person name="Strittmatter M."/>
            <person name="Tonon T."/>
            <person name="Tregear J.W."/>
            <person name="Valentin K."/>
            <person name="von Dassow P."/>
            <person name="Yamagishi T."/>
            <person name="Van de Peer Y."/>
            <person name="Wincker P."/>
        </authorList>
    </citation>
    <scope>NUCLEOTIDE SEQUENCE [LARGE SCALE GENOMIC DNA]</scope>
    <source>
        <strain evidence="6">Ec32 / CCAP1310/4</strain>
    </source>
</reference>
<dbReference type="Proteomes" id="UP000002630">
    <property type="component" value="Linkage Group LG18"/>
</dbReference>
<gene>
    <name evidence="5" type="ORF">Esi_0061_0065</name>
</gene>
<organism evidence="5 6">
    <name type="scientific">Ectocarpus siliculosus</name>
    <name type="common">Brown alga</name>
    <name type="synonym">Conferva siliculosa</name>
    <dbReference type="NCBI Taxonomy" id="2880"/>
    <lineage>
        <taxon>Eukaryota</taxon>
        <taxon>Sar</taxon>
        <taxon>Stramenopiles</taxon>
        <taxon>Ochrophyta</taxon>
        <taxon>PX clade</taxon>
        <taxon>Phaeophyceae</taxon>
        <taxon>Ectocarpales</taxon>
        <taxon>Ectocarpaceae</taxon>
        <taxon>Ectocarpus</taxon>
    </lineage>
</organism>
<keyword evidence="2" id="KW-1133">Transmembrane helix</keyword>
<evidence type="ECO:0000256" key="1">
    <source>
        <dbReference type="SAM" id="MobiDB-lite"/>
    </source>
</evidence>
<evidence type="ECO:0000259" key="3">
    <source>
        <dbReference type="Pfam" id="PF09830"/>
    </source>
</evidence>
<dbReference type="AlphaFoldDB" id="D8LQY6"/>
<dbReference type="GO" id="GO:0009117">
    <property type="term" value="P:nucleotide metabolic process"/>
    <property type="evidence" value="ECO:0007669"/>
    <property type="project" value="InterPro"/>
</dbReference>
<feature type="region of interest" description="Disordered" evidence="1">
    <location>
        <begin position="1"/>
        <end position="51"/>
    </location>
</feature>
<feature type="compositionally biased region" description="Acidic residues" evidence="1">
    <location>
        <begin position="30"/>
        <end position="43"/>
    </location>
</feature>
<dbReference type="Gene3D" id="3.30.428.70">
    <property type="match status" value="1"/>
</dbReference>
<feature type="transmembrane region" description="Helical" evidence="2">
    <location>
        <begin position="123"/>
        <end position="144"/>
    </location>
</feature>
<proteinExistence type="predicted"/>
<feature type="domain" description="ATP adenylyltransferase C-terminal" evidence="3">
    <location>
        <begin position="361"/>
        <end position="476"/>
    </location>
</feature>
<dbReference type="InterPro" id="IPR045759">
    <property type="entry name" value="Ap4A_phos1/2_N"/>
</dbReference>
<dbReference type="OrthoDB" id="10267950at2759"/>
<feature type="region of interest" description="Disordered" evidence="1">
    <location>
        <begin position="145"/>
        <end position="191"/>
    </location>
</feature>
<dbReference type="InterPro" id="IPR036265">
    <property type="entry name" value="HIT-like_sf"/>
</dbReference>
<name>D8LQY6_ECTSI</name>
<dbReference type="EMBL" id="FN649743">
    <property type="protein sequence ID" value="CBN77659.1"/>
    <property type="molecule type" value="Genomic_DNA"/>
</dbReference>
<dbReference type="InterPro" id="IPR043171">
    <property type="entry name" value="Ap4A_phos1/2-like"/>
</dbReference>
<keyword evidence="2" id="KW-0472">Membrane</keyword>
<evidence type="ECO:0000259" key="4">
    <source>
        <dbReference type="Pfam" id="PF19327"/>
    </source>
</evidence>
<protein>
    <submittedName>
        <fullName evidence="5">Ap4A phosphorylase II</fullName>
    </submittedName>
</protein>
<accession>D8LQY6</accession>
<dbReference type="PANTHER" id="PTHR38420:SF1">
    <property type="entry name" value="PUTATIVE (AFU_ORTHOLOGUE AFUA_5G14690)-RELATED"/>
    <property type="match status" value="1"/>
</dbReference>
<dbReference type="InterPro" id="IPR019200">
    <property type="entry name" value="ATP_adenylylTrfase_C"/>
</dbReference>
<feature type="compositionally biased region" description="Low complexity" evidence="1">
    <location>
        <begin position="173"/>
        <end position="184"/>
    </location>
</feature>
<dbReference type="Pfam" id="PF09830">
    <property type="entry name" value="ATP_transf"/>
    <property type="match status" value="1"/>
</dbReference>
<evidence type="ECO:0000313" key="6">
    <source>
        <dbReference type="Proteomes" id="UP000002630"/>
    </source>
</evidence>
<dbReference type="GO" id="GO:0003877">
    <property type="term" value="F:ATP:ADP adenylyltransferase activity"/>
    <property type="evidence" value="ECO:0007669"/>
    <property type="project" value="InterPro"/>
</dbReference>
<dbReference type="PANTHER" id="PTHR38420">
    <property type="entry name" value="AP-4-A PHOSPHORYLASE II"/>
    <property type="match status" value="1"/>
</dbReference>
<dbReference type="Pfam" id="PF19327">
    <property type="entry name" value="Ap4A_phos_N"/>
    <property type="match status" value="1"/>
</dbReference>
<dbReference type="InterPro" id="IPR009163">
    <property type="entry name" value="Ap4A_phos1/2"/>
</dbReference>
<evidence type="ECO:0000256" key="2">
    <source>
        <dbReference type="SAM" id="Phobius"/>
    </source>
</evidence>
<dbReference type="EMBL" id="FN648830">
    <property type="protein sequence ID" value="CBN77659.1"/>
    <property type="molecule type" value="Genomic_DNA"/>
</dbReference>
<evidence type="ECO:0000313" key="5">
    <source>
        <dbReference type="EMBL" id="CBN77659.1"/>
    </source>
</evidence>
<keyword evidence="2" id="KW-0812">Transmembrane</keyword>
<dbReference type="STRING" id="2880.D8LQY6"/>